<name>A0AA38CVB8_TAXCH</name>
<dbReference type="Proteomes" id="UP000824469">
    <property type="component" value="Unassembled WGS sequence"/>
</dbReference>
<accession>A0AA38CVB8</accession>
<proteinExistence type="predicted"/>
<feature type="non-terminal residue" evidence="3">
    <location>
        <position position="1"/>
    </location>
</feature>
<evidence type="ECO:0000313" key="3">
    <source>
        <dbReference type="EMBL" id="KAH9303374.1"/>
    </source>
</evidence>
<feature type="region of interest" description="Disordered" evidence="1">
    <location>
        <begin position="92"/>
        <end position="112"/>
    </location>
</feature>
<dbReference type="Pfam" id="PF25597">
    <property type="entry name" value="SH3_retrovirus"/>
    <property type="match status" value="1"/>
</dbReference>
<gene>
    <name evidence="3" type="ORF">KI387_014957</name>
</gene>
<comment type="caution">
    <text evidence="3">The sequence shown here is derived from an EMBL/GenBank/DDBJ whole genome shotgun (WGS) entry which is preliminary data.</text>
</comment>
<evidence type="ECO:0000259" key="2">
    <source>
        <dbReference type="Pfam" id="PF25597"/>
    </source>
</evidence>
<keyword evidence="4" id="KW-1185">Reference proteome</keyword>
<evidence type="ECO:0000313" key="4">
    <source>
        <dbReference type="Proteomes" id="UP000824469"/>
    </source>
</evidence>
<dbReference type="AlphaFoldDB" id="A0AA38CVB8"/>
<dbReference type="EMBL" id="JAHRHJ020000009">
    <property type="protein sequence ID" value="KAH9303374.1"/>
    <property type="molecule type" value="Genomic_DNA"/>
</dbReference>
<protein>
    <recommendedName>
        <fullName evidence="2">Retroviral polymerase SH3-like domain-containing protein</fullName>
    </recommendedName>
</protein>
<reference evidence="3 4" key="1">
    <citation type="journal article" date="2021" name="Nat. Plants">
        <title>The Taxus genome provides insights into paclitaxel biosynthesis.</title>
        <authorList>
            <person name="Xiong X."/>
            <person name="Gou J."/>
            <person name="Liao Q."/>
            <person name="Li Y."/>
            <person name="Zhou Q."/>
            <person name="Bi G."/>
            <person name="Li C."/>
            <person name="Du R."/>
            <person name="Wang X."/>
            <person name="Sun T."/>
            <person name="Guo L."/>
            <person name="Liang H."/>
            <person name="Lu P."/>
            <person name="Wu Y."/>
            <person name="Zhang Z."/>
            <person name="Ro D.K."/>
            <person name="Shang Y."/>
            <person name="Huang S."/>
            <person name="Yan J."/>
        </authorList>
    </citation>
    <scope>NUCLEOTIDE SEQUENCE [LARGE SCALE GENOMIC DNA]</scope>
    <source>
        <strain evidence="3">Ta-2019</strain>
    </source>
</reference>
<organism evidence="3 4">
    <name type="scientific">Taxus chinensis</name>
    <name type="common">Chinese yew</name>
    <name type="synonym">Taxus wallichiana var. chinensis</name>
    <dbReference type="NCBI Taxonomy" id="29808"/>
    <lineage>
        <taxon>Eukaryota</taxon>
        <taxon>Viridiplantae</taxon>
        <taxon>Streptophyta</taxon>
        <taxon>Embryophyta</taxon>
        <taxon>Tracheophyta</taxon>
        <taxon>Spermatophyta</taxon>
        <taxon>Pinopsida</taxon>
        <taxon>Pinidae</taxon>
        <taxon>Conifers II</taxon>
        <taxon>Cupressales</taxon>
        <taxon>Taxaceae</taxon>
        <taxon>Taxus</taxon>
    </lineage>
</organism>
<evidence type="ECO:0000256" key="1">
    <source>
        <dbReference type="SAM" id="MobiDB-lite"/>
    </source>
</evidence>
<feature type="domain" description="Retroviral polymerase SH3-like" evidence="2">
    <location>
        <begin position="1"/>
        <end position="32"/>
    </location>
</feature>
<feature type="non-terminal residue" evidence="3">
    <location>
        <position position="112"/>
    </location>
</feature>
<sequence>YCEDMRAYRLLDPENREVIFQTHVHFDECFTPHDYNSSSMPTSCSLSHLEDPLFQEVDEEVIDVDEGPIPTDIISLPKWARTTISEATPFIQDLPPTRHHHTHSIGPALLSQ</sequence>
<dbReference type="InterPro" id="IPR057670">
    <property type="entry name" value="SH3_retrovirus"/>
</dbReference>